<sequence>MNIRQIVDLSVPLKAGIPSDPPGALPKIDYFDHKQGAEQLIESFPGLSSNDLPGNEGWAVEKVNMTTHAGTHIDAPYHYRSVSDDGKPMLTIDEVPLDWFHGPGVKLDFRHFEDGHVISAKEIREELSRINHKLIPGDIVLVNTSAGAKYGEKDFLESGCGMGREATLYLTEHGVRLVGTDAWSWDAPFNHTAKRYENKKDPSIIWEGHFAGSKIPYCQIEKLANLEQLPATGFYVFAFPVKIDKASAGWARPVAVQFF</sequence>
<evidence type="ECO:0000313" key="1">
    <source>
        <dbReference type="EMBL" id="ALC83434.1"/>
    </source>
</evidence>
<keyword evidence="2" id="KW-1185">Reference proteome</keyword>
<dbReference type="OrthoDB" id="9796085at2"/>
<dbReference type="PANTHER" id="PTHR43564">
    <property type="entry name" value="KYNURENINE FORMAMIDASE-LIKE PROTEIN"/>
    <property type="match status" value="1"/>
</dbReference>
<dbReference type="GO" id="GO:0004061">
    <property type="term" value="F:arylformamidase activity"/>
    <property type="evidence" value="ECO:0007669"/>
    <property type="project" value="InterPro"/>
</dbReference>
<dbReference type="GO" id="GO:0019441">
    <property type="term" value="P:L-tryptophan catabolic process to kynurenine"/>
    <property type="evidence" value="ECO:0007669"/>
    <property type="project" value="InterPro"/>
</dbReference>
<dbReference type="InterPro" id="IPR037175">
    <property type="entry name" value="KFase_sf"/>
</dbReference>
<proteinExistence type="predicted"/>
<organism evidence="1 2">
    <name type="scientific">Bacillus gobiensis</name>
    <dbReference type="NCBI Taxonomy" id="1441095"/>
    <lineage>
        <taxon>Bacteria</taxon>
        <taxon>Bacillati</taxon>
        <taxon>Bacillota</taxon>
        <taxon>Bacilli</taxon>
        <taxon>Bacillales</taxon>
        <taxon>Bacillaceae</taxon>
        <taxon>Bacillus</taxon>
    </lineage>
</organism>
<dbReference type="PANTHER" id="PTHR43564:SF2">
    <property type="entry name" value="BLR6059 PROTEIN"/>
    <property type="match status" value="1"/>
</dbReference>
<protein>
    <submittedName>
        <fullName evidence="1">Cyclase</fullName>
    </submittedName>
</protein>
<name>A0A0M4FUA6_9BACI</name>
<reference evidence="2" key="1">
    <citation type="submission" date="2015-08" db="EMBL/GenBank/DDBJ databases">
        <title>Genome sequencing project for genomic taxonomy and phylogenomics of Bacillus-like bacteria.</title>
        <authorList>
            <person name="Liu B."/>
            <person name="Wang J."/>
            <person name="Zhu Y."/>
            <person name="Liu G."/>
            <person name="Chen Q."/>
            <person name="Chen Z."/>
            <person name="Lan J."/>
            <person name="Che J."/>
            <person name="Ge C."/>
            <person name="Shi H."/>
            <person name="Pan Z."/>
            <person name="Liu X."/>
        </authorList>
    </citation>
    <scope>NUCLEOTIDE SEQUENCE [LARGE SCALE GENOMIC DNA]</scope>
    <source>
        <strain evidence="2">FJAT-4402</strain>
    </source>
</reference>
<dbReference type="Gene3D" id="3.50.30.50">
    <property type="entry name" value="Putative cyclase"/>
    <property type="match status" value="1"/>
</dbReference>
<dbReference type="STRING" id="1441095.AM592_19215"/>
<dbReference type="SUPFAM" id="SSF102198">
    <property type="entry name" value="Putative cyclase"/>
    <property type="match status" value="1"/>
</dbReference>
<dbReference type="Proteomes" id="UP000067625">
    <property type="component" value="Chromosome"/>
</dbReference>
<dbReference type="InterPro" id="IPR007325">
    <property type="entry name" value="KFase/CYL"/>
</dbReference>
<accession>A0A0M4FUA6</accession>
<reference evidence="1 2" key="2">
    <citation type="journal article" date="2016" name="Int. J. Syst. Evol. Microbiol.">
        <title>Bacillus gobiensis sp. nov., isolated from a soil sample.</title>
        <authorList>
            <person name="Liu B."/>
            <person name="Liu G.H."/>
            <person name="Cetin S."/>
            <person name="Schumann P."/>
            <person name="Pan Z.Z."/>
            <person name="Chen Q.Q."/>
        </authorList>
    </citation>
    <scope>NUCLEOTIDE SEQUENCE [LARGE SCALE GENOMIC DNA]</scope>
    <source>
        <strain evidence="1 2">FJAT-4402</strain>
    </source>
</reference>
<dbReference type="PATRIC" id="fig|1441095.3.peg.4243"/>
<dbReference type="AlphaFoldDB" id="A0A0M4FUA6"/>
<dbReference type="Pfam" id="PF04199">
    <property type="entry name" value="Cyclase"/>
    <property type="match status" value="1"/>
</dbReference>
<dbReference type="EMBL" id="CP012600">
    <property type="protein sequence ID" value="ALC83434.1"/>
    <property type="molecule type" value="Genomic_DNA"/>
</dbReference>
<gene>
    <name evidence="1" type="ORF">AM592_19215</name>
</gene>
<evidence type="ECO:0000313" key="2">
    <source>
        <dbReference type="Proteomes" id="UP000067625"/>
    </source>
</evidence>
<dbReference type="RefSeq" id="WP_053605283.1">
    <property type="nucleotide sequence ID" value="NZ_CP012600.1"/>
</dbReference>